<feature type="domain" description="DUF4347" evidence="1">
    <location>
        <begin position="67"/>
        <end position="231"/>
    </location>
</feature>
<dbReference type="EMBL" id="WVIE01000037">
    <property type="protein sequence ID" value="NDJ19679.1"/>
    <property type="molecule type" value="Genomic_DNA"/>
</dbReference>
<comment type="caution">
    <text evidence="2">The sequence shown here is derived from an EMBL/GenBank/DDBJ whole genome shotgun (WGS) entry which is preliminary data.</text>
</comment>
<evidence type="ECO:0000313" key="2">
    <source>
        <dbReference type="EMBL" id="NDJ19679.1"/>
    </source>
</evidence>
<dbReference type="Pfam" id="PF14252">
    <property type="entry name" value="DUF4347"/>
    <property type="match status" value="1"/>
</dbReference>
<protein>
    <submittedName>
        <fullName evidence="2">DUF4347 domain-containing protein</fullName>
    </submittedName>
</protein>
<accession>A0A8J7Z468</accession>
<proteinExistence type="predicted"/>
<dbReference type="InterPro" id="IPR025592">
    <property type="entry name" value="DUF4347"/>
</dbReference>
<name>A0A8J7Z468_9CYAN</name>
<keyword evidence="3" id="KW-1185">Reference proteome</keyword>
<dbReference type="RefSeq" id="WP_162425205.1">
    <property type="nucleotide sequence ID" value="NZ_WVIE01000037.1"/>
</dbReference>
<reference evidence="2" key="1">
    <citation type="submission" date="2019-12" db="EMBL/GenBank/DDBJ databases">
        <title>High-Quality draft genome sequences of three cyanobacteria isolated from the limestone walls of the Old Cathedral of Coimbra.</title>
        <authorList>
            <person name="Tiago I."/>
            <person name="Soares F."/>
            <person name="Portugal A."/>
        </authorList>
    </citation>
    <scope>NUCLEOTIDE SEQUENCE</scope>
    <source>
        <strain evidence="2">A</strain>
    </source>
</reference>
<dbReference type="AlphaFoldDB" id="A0A8J7Z468"/>
<evidence type="ECO:0000259" key="1">
    <source>
        <dbReference type="Pfam" id="PF14252"/>
    </source>
</evidence>
<organism evidence="2 3">
    <name type="scientific">Myxacorys almedinensis A</name>
    <dbReference type="NCBI Taxonomy" id="2690445"/>
    <lineage>
        <taxon>Bacteria</taxon>
        <taxon>Bacillati</taxon>
        <taxon>Cyanobacteriota</taxon>
        <taxon>Cyanophyceae</taxon>
        <taxon>Leptolyngbyales</taxon>
        <taxon>Leptolyngbyaceae</taxon>
        <taxon>Myxacorys</taxon>
        <taxon>Myxacorys almedinensis</taxon>
    </lineage>
</organism>
<gene>
    <name evidence="2" type="ORF">GS601_20710</name>
</gene>
<evidence type="ECO:0000313" key="3">
    <source>
        <dbReference type="Proteomes" id="UP000646053"/>
    </source>
</evidence>
<sequence>MNPLSGKPTQLSAPLSVALAPRQTISLEAPLATDLVLFRSARLVSPSPRQAPSAPTPAGSSQIVDEILFIDRRVSGYQSLEAGVRSGMTIIELHPNQDGIVQISDALEQFRVRKAVHIVSLGDKGVVRLGAAQFSNSTLGLYSSDLKSWATSFDTGVEILIYGSNFGVDRKLLERVSTLTGANIAASSDRTGSSTLGGDWELEQKVVRVNTAAIATQLAFQPTTLNTYAATFSL</sequence>
<dbReference type="Proteomes" id="UP000646053">
    <property type="component" value="Unassembled WGS sequence"/>
</dbReference>